<organism evidence="1 2">
    <name type="scientific">Methylomonas paludis</name>
    <dbReference type="NCBI Taxonomy" id="1173101"/>
    <lineage>
        <taxon>Bacteria</taxon>
        <taxon>Pseudomonadati</taxon>
        <taxon>Pseudomonadota</taxon>
        <taxon>Gammaproteobacteria</taxon>
        <taxon>Methylococcales</taxon>
        <taxon>Methylococcaceae</taxon>
        <taxon>Methylomonas</taxon>
    </lineage>
</organism>
<dbReference type="RefSeq" id="WP_215580546.1">
    <property type="nucleotide sequence ID" value="NZ_CP073754.1"/>
</dbReference>
<dbReference type="Proteomes" id="UP000676649">
    <property type="component" value="Chromosome"/>
</dbReference>
<dbReference type="InterPro" id="IPR045584">
    <property type="entry name" value="Pilin-like"/>
</dbReference>
<dbReference type="EMBL" id="CP073754">
    <property type="protein sequence ID" value="QWF69917.1"/>
    <property type="molecule type" value="Genomic_DNA"/>
</dbReference>
<evidence type="ECO:0000313" key="2">
    <source>
        <dbReference type="Proteomes" id="UP000676649"/>
    </source>
</evidence>
<dbReference type="Pfam" id="PF07963">
    <property type="entry name" value="N_methyl"/>
    <property type="match status" value="1"/>
</dbReference>
<accession>A0A975R8F2</accession>
<gene>
    <name evidence="1" type="ORF">KEF85_11190</name>
</gene>
<sequence>MNRFKNGFTLIEMLIAMTLLSVMVVLLFGSLRIAAESWNVGEAKTVAVNKKSVVYQFFKQRLSTIKPLLLQTDASQDNGDQAQQPVFIGMINRLRFVAALPASSARKGLQIFDITAYGGDNIESEARGLSLQVALTPYMASEVIKTEKVELLNHISRLSFAYYGNGDPTNAGDWQDEWLSTDHLPELIKIHIQLDDDSFWPDMVFPVRINAQQQISEPSNGAN</sequence>
<keyword evidence="2" id="KW-1185">Reference proteome</keyword>
<dbReference type="InterPro" id="IPR012902">
    <property type="entry name" value="N_methyl_site"/>
</dbReference>
<protein>
    <submittedName>
        <fullName evidence="1">Prepilin-type N-terminal cleavage/methylation domain-containing protein</fullName>
    </submittedName>
</protein>
<reference evidence="1" key="1">
    <citation type="submission" date="2021-04" db="EMBL/GenBank/DDBJ databases">
        <title>Draft genome sequence data of methanotrophic Methylovulum sp. strain S1L and Methylomonas sp. strain S2AM isolated from boreal lake water columns.</title>
        <authorList>
            <person name="Rissanen A.J."/>
            <person name="Mangayil R."/>
            <person name="Svenning M.M."/>
            <person name="Khanongnuch R."/>
        </authorList>
    </citation>
    <scope>NUCLEOTIDE SEQUENCE</scope>
    <source>
        <strain evidence="1">S2AM</strain>
    </source>
</reference>
<dbReference type="KEGG" id="mpad:KEF85_11190"/>
<dbReference type="AlphaFoldDB" id="A0A975R8F2"/>
<dbReference type="SUPFAM" id="SSF54523">
    <property type="entry name" value="Pili subunits"/>
    <property type="match status" value="1"/>
</dbReference>
<evidence type="ECO:0000313" key="1">
    <source>
        <dbReference type="EMBL" id="QWF69917.1"/>
    </source>
</evidence>
<proteinExistence type="predicted"/>
<name>A0A975R8F2_9GAMM</name>
<dbReference type="NCBIfam" id="TIGR02532">
    <property type="entry name" value="IV_pilin_GFxxxE"/>
    <property type="match status" value="1"/>
</dbReference>